<evidence type="ECO:0000313" key="12">
    <source>
        <dbReference type="EMBL" id="QBY52080.1"/>
    </source>
</evidence>
<evidence type="ECO:0000256" key="1">
    <source>
        <dbReference type="ARBA" id="ARBA00004377"/>
    </source>
</evidence>
<dbReference type="Gene3D" id="3.55.40.10">
    <property type="entry name" value="minor pseudopilin epsh domain"/>
    <property type="match status" value="1"/>
</dbReference>
<dbReference type="AlphaFoldDB" id="A0A4P7L8T1"/>
<evidence type="ECO:0000256" key="5">
    <source>
        <dbReference type="ARBA" id="ARBA00022519"/>
    </source>
</evidence>
<evidence type="ECO:0000256" key="2">
    <source>
        <dbReference type="ARBA" id="ARBA00021549"/>
    </source>
</evidence>
<proteinExistence type="inferred from homology"/>
<dbReference type="InterPro" id="IPR022346">
    <property type="entry name" value="T2SS_GspH"/>
</dbReference>
<dbReference type="NCBIfam" id="TIGR02532">
    <property type="entry name" value="IV_pilin_GFxxxE"/>
    <property type="match status" value="1"/>
</dbReference>
<feature type="domain" description="General secretion pathway GspH" evidence="11">
    <location>
        <begin position="58"/>
        <end position="154"/>
    </location>
</feature>
<dbReference type="STRING" id="1349762.GCA_001592245_00135"/>
<protein>
    <recommendedName>
        <fullName evidence="2">Type II secretion system protein H</fullName>
    </recommendedName>
    <alternativeName>
        <fullName evidence="10">General secretion pathway protein H</fullName>
    </alternativeName>
</protein>
<keyword evidence="6" id="KW-0812">Transmembrane</keyword>
<evidence type="ECO:0000256" key="9">
    <source>
        <dbReference type="ARBA" id="ARBA00025772"/>
    </source>
</evidence>
<evidence type="ECO:0000313" key="13">
    <source>
        <dbReference type="Proteomes" id="UP000295294"/>
    </source>
</evidence>
<accession>A0A4P7L8T1</accession>
<keyword evidence="5" id="KW-0997">Cell inner membrane</keyword>
<comment type="subcellular location">
    <subcellularLocation>
        <location evidence="1">Cell inner membrane</location>
        <topology evidence="1">Single-pass membrane protein</topology>
    </subcellularLocation>
</comment>
<evidence type="ECO:0000259" key="11">
    <source>
        <dbReference type="Pfam" id="PF12019"/>
    </source>
</evidence>
<dbReference type="GO" id="GO:0015627">
    <property type="term" value="C:type II protein secretion system complex"/>
    <property type="evidence" value="ECO:0007669"/>
    <property type="project" value="InterPro"/>
</dbReference>
<keyword evidence="4" id="KW-0488">Methylation</keyword>
<comment type="similarity">
    <text evidence="9">Belongs to the GSP H family.</text>
</comment>
<dbReference type="GO" id="GO:0005886">
    <property type="term" value="C:plasma membrane"/>
    <property type="evidence" value="ECO:0007669"/>
    <property type="project" value="UniProtKB-SubCell"/>
</dbReference>
<dbReference type="OrthoDB" id="8926306at2"/>
<gene>
    <name evidence="12" type="ORF">E0W60_12660</name>
</gene>
<dbReference type="Pfam" id="PF07963">
    <property type="entry name" value="N_methyl"/>
    <property type="match status" value="1"/>
</dbReference>
<dbReference type="EMBL" id="CP038635">
    <property type="protein sequence ID" value="QBY52080.1"/>
    <property type="molecule type" value="Genomic_DNA"/>
</dbReference>
<evidence type="ECO:0000256" key="3">
    <source>
        <dbReference type="ARBA" id="ARBA00022475"/>
    </source>
</evidence>
<sequence length="165" mass="16932">MAATYRLRLCRPQPRALRGFTLVELMCTLAVLAILAFAAAPSFASLMAGQRVRSASLDLSSALLLARSEAVKRNATVTLAPTGAAWTAGWAVSAGAETVRTFGPYASLTITPSAAGALSVGNDGRLAGAAMRFEIAPANDTTVALRVCVQVSETGRVASETGACT</sequence>
<evidence type="ECO:0000256" key="4">
    <source>
        <dbReference type="ARBA" id="ARBA00022481"/>
    </source>
</evidence>
<evidence type="ECO:0000256" key="6">
    <source>
        <dbReference type="ARBA" id="ARBA00022692"/>
    </source>
</evidence>
<keyword evidence="8" id="KW-0472">Membrane</keyword>
<organism evidence="12 13">
    <name type="scientific">Cupriavidus oxalaticus</name>
    <dbReference type="NCBI Taxonomy" id="96344"/>
    <lineage>
        <taxon>Bacteria</taxon>
        <taxon>Pseudomonadati</taxon>
        <taxon>Pseudomonadota</taxon>
        <taxon>Betaproteobacteria</taxon>
        <taxon>Burkholderiales</taxon>
        <taxon>Burkholderiaceae</taxon>
        <taxon>Cupriavidus</taxon>
    </lineage>
</organism>
<name>A0A4P7L8T1_9BURK</name>
<dbReference type="InterPro" id="IPR012902">
    <property type="entry name" value="N_methyl_site"/>
</dbReference>
<dbReference type="RefSeq" id="WP_135704388.1">
    <property type="nucleotide sequence ID" value="NZ_CP038635.1"/>
</dbReference>
<reference evidence="12 13" key="1">
    <citation type="submission" date="2019-03" db="EMBL/GenBank/DDBJ databases">
        <title>Efficiently degradation of phenoxyalkanoic acid herbicides by Cupriavidus oxalaticus strain X32.</title>
        <authorList>
            <person name="Sheng X."/>
        </authorList>
    </citation>
    <scope>NUCLEOTIDE SEQUENCE [LARGE SCALE GENOMIC DNA]</scope>
    <source>
        <strain evidence="12 13">X32</strain>
    </source>
</reference>
<dbReference type="Proteomes" id="UP000295294">
    <property type="component" value="Chromosome 2"/>
</dbReference>
<evidence type="ECO:0000256" key="10">
    <source>
        <dbReference type="ARBA" id="ARBA00030775"/>
    </source>
</evidence>
<dbReference type="InterPro" id="IPR045584">
    <property type="entry name" value="Pilin-like"/>
</dbReference>
<dbReference type="GO" id="GO:0015628">
    <property type="term" value="P:protein secretion by the type II secretion system"/>
    <property type="evidence" value="ECO:0007669"/>
    <property type="project" value="InterPro"/>
</dbReference>
<dbReference type="KEGG" id="cox:E0W60_12660"/>
<dbReference type="SUPFAM" id="SSF54523">
    <property type="entry name" value="Pili subunits"/>
    <property type="match status" value="1"/>
</dbReference>
<evidence type="ECO:0000256" key="8">
    <source>
        <dbReference type="ARBA" id="ARBA00023136"/>
    </source>
</evidence>
<keyword evidence="7" id="KW-1133">Transmembrane helix</keyword>
<dbReference type="Pfam" id="PF12019">
    <property type="entry name" value="GspH"/>
    <property type="match status" value="1"/>
</dbReference>
<keyword evidence="3" id="KW-1003">Cell membrane</keyword>
<evidence type="ECO:0000256" key="7">
    <source>
        <dbReference type="ARBA" id="ARBA00022989"/>
    </source>
</evidence>